<dbReference type="AlphaFoldDB" id="A0A836CAL8"/>
<protein>
    <submittedName>
        <fullName evidence="1">Uncharacterized protein</fullName>
    </submittedName>
</protein>
<comment type="caution">
    <text evidence="1">The sequence shown here is derived from an EMBL/GenBank/DDBJ whole genome shotgun (WGS) entry which is preliminary data.</text>
</comment>
<accession>A0A836CAL8</accession>
<organism evidence="1 2">
    <name type="scientific">Tribonema minus</name>
    <dbReference type="NCBI Taxonomy" id="303371"/>
    <lineage>
        <taxon>Eukaryota</taxon>
        <taxon>Sar</taxon>
        <taxon>Stramenopiles</taxon>
        <taxon>Ochrophyta</taxon>
        <taxon>PX clade</taxon>
        <taxon>Xanthophyceae</taxon>
        <taxon>Tribonematales</taxon>
        <taxon>Tribonemataceae</taxon>
        <taxon>Tribonema</taxon>
    </lineage>
</organism>
<proteinExistence type="predicted"/>
<evidence type="ECO:0000313" key="1">
    <source>
        <dbReference type="EMBL" id="KAG5177356.1"/>
    </source>
</evidence>
<reference evidence="1" key="1">
    <citation type="submission" date="2021-02" db="EMBL/GenBank/DDBJ databases">
        <title>First Annotated Genome of the Yellow-green Alga Tribonema minus.</title>
        <authorList>
            <person name="Mahan K.M."/>
        </authorList>
    </citation>
    <scope>NUCLEOTIDE SEQUENCE</scope>
    <source>
        <strain evidence="1">UTEX B ZZ1240</strain>
    </source>
</reference>
<name>A0A836CAL8_9STRA</name>
<dbReference type="Proteomes" id="UP000664859">
    <property type="component" value="Unassembled WGS sequence"/>
</dbReference>
<keyword evidence="2" id="KW-1185">Reference proteome</keyword>
<evidence type="ECO:0000313" key="2">
    <source>
        <dbReference type="Proteomes" id="UP000664859"/>
    </source>
</evidence>
<dbReference type="EMBL" id="JAFCMP010000525">
    <property type="protein sequence ID" value="KAG5177356.1"/>
    <property type="molecule type" value="Genomic_DNA"/>
</dbReference>
<sequence length="914" mass="99366">MSANHVAIACAVIRTPFGLSRGCIGISIAQAVTMDRARRPAPFRRYAARHGFNKFMDIVFGSNQICLPVPKLQPSADAAQGGARDVQRSSQSSYNLAQRVAFWRRRTSLALQRALTCVVIDNWNAVNAPDGDVSAYRRIASARGGAERVALMAQLTHECGGVFLAIDGSHAFNALSRSAVRWPSICLGWRPIGALLFALALRGTMVAARATGKFPPLALPGYLDDLTIMTPSCDAPLLGHVNVTKCAALVPASGGTRERAAAIFAAAKALVPVCDDGITLMGVPVGTEDFVRAHLVQMEAGAGAIGGSYAADSVTRGRAGGRGSDDVAAALALLPKSLPQVWYCDWRQGDDAWRALRDLLQRAGGAAGIGMRTRAGARRAAPAVAREPGSAQAPPAAVPPLRQAALSRVLDAALAATQLRRLEANELEAVAVWRSGASKGAIGCLAQLPSTDPAETMSPPEFRETLRRHLGVERPAPAAARVDQDTLAPFRRYAATRAPRFNKFMDIVFGSNQSSRGSYNLAQRVAFWRRRTSLALQLQRTLSRVVVDDWNAVIAPDGDAAAPSEACLPHTFLRYPDETLSRLTHGDVTVYIIGAVKNSQSSSKQIRRVTGQIKPDAVVIDRDWSHHIEPRELTPWDGNQIAYNVELLGFRNHCYFRMFDARGLFKRVPVTQIQATADATSTLEALWLLADYLLDGIGLHLMRVGNFAWVPLRNYWDEKVNTDGYISHLDGDAFMEMAMVTPIVSAGRPRRETRRRMVEAIHASPIGPIDELAALMCIGQPFCGMPYFVSTRAGAFGRRDAERWKARAVLQREYHDAFRARNPLLYAAFITEPGVYTAEALQHYLRETGAKTAVVVVGVAHQDAVESHLCGTYGYSMRLLGTSEELPVVQRTLAKGPPGQPVLRIDMPPQAWRK</sequence>
<gene>
    <name evidence="1" type="ORF">JKP88DRAFT_273986</name>
</gene>